<evidence type="ECO:0000259" key="16">
    <source>
        <dbReference type="PROSITE" id="PS51304"/>
    </source>
</evidence>
<keyword evidence="13" id="KW-0464">Manganese</keyword>
<dbReference type="Proteomes" id="UP001153076">
    <property type="component" value="Unassembled WGS sequence"/>
</dbReference>
<dbReference type="GO" id="GO:0000139">
    <property type="term" value="C:Golgi membrane"/>
    <property type="evidence" value="ECO:0007669"/>
    <property type="project" value="UniProtKB-SubCell"/>
</dbReference>
<evidence type="ECO:0000256" key="6">
    <source>
        <dbReference type="ARBA" id="ARBA00022679"/>
    </source>
</evidence>
<keyword evidence="11 15" id="KW-0472">Membrane</keyword>
<evidence type="ECO:0000256" key="10">
    <source>
        <dbReference type="ARBA" id="ARBA00023034"/>
    </source>
</evidence>
<dbReference type="Pfam" id="PF00337">
    <property type="entry name" value="Gal-bind_lectin"/>
    <property type="match status" value="1"/>
</dbReference>
<dbReference type="Pfam" id="PF01762">
    <property type="entry name" value="Galactosyl_T"/>
    <property type="match status" value="1"/>
</dbReference>
<dbReference type="InterPro" id="IPR002659">
    <property type="entry name" value="Glyco_trans_31"/>
</dbReference>
<dbReference type="GO" id="GO:1990714">
    <property type="term" value="F:hydroxyproline O-galactosyltransferase activity"/>
    <property type="evidence" value="ECO:0007669"/>
    <property type="project" value="TreeGrafter"/>
</dbReference>
<dbReference type="InterPro" id="IPR013320">
    <property type="entry name" value="ConA-like_dom_sf"/>
</dbReference>
<evidence type="ECO:0000256" key="2">
    <source>
        <dbReference type="ARBA" id="ARBA00004323"/>
    </source>
</evidence>
<sequence>MKKAGKLDNVVGLSRARSIQILVLVGFLYLIFITFEVPFFFKSVSQDNSGVSFQNDAFVWLQQLESEEEVQEKAAPIRPFEQPLRVSSSVSPKSHRQMRDYKSLSGLIFDWRALNSSEKDGFSGLHKSAIMAFQLGESLWEELRSGKIKFDVEKTAENRSESCPNSVSLTGAEFMNQGRVMVLPCGLTLGSHITLVANPRPAHAEYDPKIALLKDGDQSVMVSQFMMELIGLKTVDGEEPPRILHYNPRLKGDWSGKPVIEQNTCYRQQWGPAVRCEGWKSMPEEDTVDGLLKCEKWIRDDDSNSEESKSTWWLTRLLSRPKKVTVDWPYPFAEDKLFVLTLSAGLEGYHVNVDGRHVTSFPYRTGFSLEDATGLTVNGDIDVHSIFAGSLPSSHPNFAPQRHLEMSSRWQAPPLPEGPVELFIGILSAGNHFAERMAVRKSWMQHRLIKSSKVVARFFVALHLRKEVNVELKKEADFFSDIVIVPYMDNYDLVVLKTVAICEYGVRTVAAKYIMKCDDDTFVRVDAVLKEANNVPQSRSLYVGNINYYHKPLRTGKWAVTYEEWPEEDYPPYANGPGYILSSDVADFIVSEFEKHKLRLFKMEDVSMGMWVDCFNSTRPVEYVHSLKFCQFGCIEDYYTAHYQSPKQMICLWNKLQELGRPVCCNMR</sequence>
<evidence type="ECO:0000256" key="15">
    <source>
        <dbReference type="SAM" id="Phobius"/>
    </source>
</evidence>
<keyword evidence="8" id="KW-0735">Signal-anchor</keyword>
<feature type="transmembrane region" description="Helical" evidence="15">
    <location>
        <begin position="21"/>
        <end position="41"/>
    </location>
</feature>
<evidence type="ECO:0000313" key="17">
    <source>
        <dbReference type="EMBL" id="KAJ8452377.1"/>
    </source>
</evidence>
<evidence type="ECO:0000256" key="13">
    <source>
        <dbReference type="ARBA" id="ARBA00023211"/>
    </source>
</evidence>
<evidence type="ECO:0000256" key="3">
    <source>
        <dbReference type="ARBA" id="ARBA00004922"/>
    </source>
</evidence>
<name>A0A9Q1KZ17_9CARY</name>
<dbReference type="FunFam" id="2.60.120.200:FF:000199">
    <property type="entry name" value="Hydroxyproline O-galactosyltransferase GALT4"/>
    <property type="match status" value="1"/>
</dbReference>
<keyword evidence="5" id="KW-0328">Glycosyltransferase</keyword>
<dbReference type="GO" id="GO:0030246">
    <property type="term" value="F:carbohydrate binding"/>
    <property type="evidence" value="ECO:0007669"/>
    <property type="project" value="InterPro"/>
</dbReference>
<evidence type="ECO:0000256" key="12">
    <source>
        <dbReference type="ARBA" id="ARBA00023180"/>
    </source>
</evidence>
<protein>
    <recommendedName>
        <fullName evidence="16">Galectin domain-containing protein</fullName>
    </recommendedName>
</protein>
<feature type="domain" description="Galectin" evidence="16">
    <location>
        <begin position="179"/>
        <end position="389"/>
    </location>
</feature>
<comment type="subcellular location">
    <subcellularLocation>
        <location evidence="2">Golgi apparatus membrane</location>
        <topology evidence="2">Single-pass type II membrane protein</topology>
    </subcellularLocation>
</comment>
<evidence type="ECO:0000256" key="7">
    <source>
        <dbReference type="ARBA" id="ARBA00022692"/>
    </source>
</evidence>
<dbReference type="Gene3D" id="2.60.120.200">
    <property type="match status" value="1"/>
</dbReference>
<dbReference type="GO" id="GO:0010405">
    <property type="term" value="P:arabinogalactan protein metabolic process"/>
    <property type="evidence" value="ECO:0007669"/>
    <property type="project" value="UniProtKB-ARBA"/>
</dbReference>
<evidence type="ECO:0000256" key="1">
    <source>
        <dbReference type="ARBA" id="ARBA00001936"/>
    </source>
</evidence>
<comment type="similarity">
    <text evidence="4">Belongs to the glycosyltransferase 31 family.</text>
</comment>
<comment type="pathway">
    <text evidence="3">Protein modification; protein glycosylation.</text>
</comment>
<keyword evidence="7 15" id="KW-0812">Transmembrane</keyword>
<evidence type="ECO:0000256" key="9">
    <source>
        <dbReference type="ARBA" id="ARBA00022989"/>
    </source>
</evidence>
<comment type="cofactor">
    <cofactor evidence="1">
        <name>Mn(2+)</name>
        <dbReference type="ChEBI" id="CHEBI:29035"/>
    </cofactor>
</comment>
<keyword evidence="12" id="KW-0325">Glycoprotein</keyword>
<dbReference type="PANTHER" id="PTHR11214">
    <property type="entry name" value="BETA-1,3-N-ACETYLGLUCOSAMINYLTRANSFERASE"/>
    <property type="match status" value="1"/>
</dbReference>
<keyword evidence="6" id="KW-0808">Transferase</keyword>
<dbReference type="OrthoDB" id="2139606at2759"/>
<evidence type="ECO:0000256" key="8">
    <source>
        <dbReference type="ARBA" id="ARBA00022968"/>
    </source>
</evidence>
<dbReference type="SMART" id="SM00908">
    <property type="entry name" value="Gal-bind_lectin"/>
    <property type="match status" value="1"/>
</dbReference>
<dbReference type="CDD" id="cd00070">
    <property type="entry name" value="GLECT"/>
    <property type="match status" value="1"/>
</dbReference>
<evidence type="ECO:0000256" key="4">
    <source>
        <dbReference type="ARBA" id="ARBA00008661"/>
    </source>
</evidence>
<organism evidence="17 18">
    <name type="scientific">Carnegiea gigantea</name>
    <dbReference type="NCBI Taxonomy" id="171969"/>
    <lineage>
        <taxon>Eukaryota</taxon>
        <taxon>Viridiplantae</taxon>
        <taxon>Streptophyta</taxon>
        <taxon>Embryophyta</taxon>
        <taxon>Tracheophyta</taxon>
        <taxon>Spermatophyta</taxon>
        <taxon>Magnoliopsida</taxon>
        <taxon>eudicotyledons</taxon>
        <taxon>Gunneridae</taxon>
        <taxon>Pentapetalae</taxon>
        <taxon>Caryophyllales</taxon>
        <taxon>Cactineae</taxon>
        <taxon>Cactaceae</taxon>
        <taxon>Cactoideae</taxon>
        <taxon>Echinocereeae</taxon>
        <taxon>Carnegiea</taxon>
    </lineage>
</organism>
<comment type="caution">
    <text evidence="17">The sequence shown here is derived from an EMBL/GenBank/DDBJ whole genome shotgun (WGS) entry which is preliminary data.</text>
</comment>
<dbReference type="EMBL" id="JAKOGI010000005">
    <property type="protein sequence ID" value="KAJ8452377.1"/>
    <property type="molecule type" value="Genomic_DNA"/>
</dbReference>
<dbReference type="AlphaFoldDB" id="A0A9Q1KZ17"/>
<dbReference type="PROSITE" id="PS51304">
    <property type="entry name" value="GALECTIN"/>
    <property type="match status" value="1"/>
</dbReference>
<dbReference type="SUPFAM" id="SSF49899">
    <property type="entry name" value="Concanavalin A-like lectins/glucanases"/>
    <property type="match status" value="1"/>
</dbReference>
<evidence type="ECO:0000256" key="11">
    <source>
        <dbReference type="ARBA" id="ARBA00023136"/>
    </source>
</evidence>
<dbReference type="FunFam" id="3.90.550.50:FF:000005">
    <property type="entry name" value="Hydroxyproline O-galactosyltransferase"/>
    <property type="match status" value="1"/>
</dbReference>
<reference evidence="17" key="1">
    <citation type="submission" date="2022-04" db="EMBL/GenBank/DDBJ databases">
        <title>Carnegiea gigantea Genome sequencing and assembly v2.</title>
        <authorList>
            <person name="Copetti D."/>
            <person name="Sanderson M.J."/>
            <person name="Burquez A."/>
            <person name="Wojciechowski M.F."/>
        </authorList>
    </citation>
    <scope>NUCLEOTIDE SEQUENCE</scope>
    <source>
        <strain evidence="17">SGP5-SGP5p</strain>
        <tissue evidence="17">Aerial part</tissue>
    </source>
</reference>
<dbReference type="PANTHER" id="PTHR11214:SF286">
    <property type="entry name" value="HYDROXYPROLINE O-GALACTOSYLTRANSFERASE GALT4"/>
    <property type="match status" value="1"/>
</dbReference>
<dbReference type="InterPro" id="IPR001079">
    <property type="entry name" value="Galectin_CRD"/>
</dbReference>
<keyword evidence="10" id="KW-0333">Golgi apparatus</keyword>
<evidence type="ECO:0000256" key="5">
    <source>
        <dbReference type="ARBA" id="ARBA00022676"/>
    </source>
</evidence>
<evidence type="ECO:0000256" key="14">
    <source>
        <dbReference type="ARBA" id="ARBA00059439"/>
    </source>
</evidence>
<dbReference type="FunFam" id="2.60.120.200:FF:000071">
    <property type="entry name" value="Hydroxyproline O-galactosyltransferase GALT2"/>
    <property type="match status" value="1"/>
</dbReference>
<keyword evidence="9 15" id="KW-1133">Transmembrane helix</keyword>
<proteinExistence type="inferred from homology"/>
<dbReference type="Gene3D" id="3.90.550.50">
    <property type="match status" value="1"/>
</dbReference>
<keyword evidence="18" id="KW-1185">Reference proteome</keyword>
<evidence type="ECO:0000313" key="18">
    <source>
        <dbReference type="Proteomes" id="UP001153076"/>
    </source>
</evidence>
<gene>
    <name evidence="17" type="ORF">Cgig2_006182</name>
</gene>
<accession>A0A9Q1KZ17</accession>
<comment type="function">
    <text evidence="14">Possesses hydroxyproline O-galactosyltransferase activity. Transfers galactose from UDP-galactose to hydroxyproline residues in the arabinogalactan proteins (AGPs). Is specific for AGPs containing non-contiguous peptidyl hydroxyproline residues. Utilizes UDP-galactose solely as sugar donor. The addition of galactose onto the peptidyl hydroxyproline residues in AGP core proteins represents the first committed step in arabinogalactan polysaccharide addition. AGP glycans play essential roles in both vegetative and reproductive plant growth.</text>
</comment>